<dbReference type="PANTHER" id="PTHR33164:SF43">
    <property type="entry name" value="HTH-TYPE TRANSCRIPTIONAL REPRESSOR YETL"/>
    <property type="match status" value="1"/>
</dbReference>
<dbReference type="InterPro" id="IPR000835">
    <property type="entry name" value="HTH_MarR-typ"/>
</dbReference>
<keyword evidence="3" id="KW-1185">Reference proteome</keyword>
<dbReference type="Gene3D" id="1.10.10.10">
    <property type="entry name" value="Winged helix-like DNA-binding domain superfamily/Winged helix DNA-binding domain"/>
    <property type="match status" value="1"/>
</dbReference>
<name>A0ABX1E7B5_9PROT</name>
<dbReference type="EMBL" id="JAAVNE010000032">
    <property type="protein sequence ID" value="NKC32826.1"/>
    <property type="molecule type" value="Genomic_DNA"/>
</dbReference>
<accession>A0ABX1E7B5</accession>
<protein>
    <submittedName>
        <fullName evidence="2">MarR family transcriptional regulator</fullName>
    </submittedName>
</protein>
<organism evidence="2 3">
    <name type="scientific">Falsiroseomonas selenitidurans</name>
    <dbReference type="NCBI Taxonomy" id="2716335"/>
    <lineage>
        <taxon>Bacteria</taxon>
        <taxon>Pseudomonadati</taxon>
        <taxon>Pseudomonadota</taxon>
        <taxon>Alphaproteobacteria</taxon>
        <taxon>Acetobacterales</taxon>
        <taxon>Roseomonadaceae</taxon>
        <taxon>Falsiroseomonas</taxon>
    </lineage>
</organism>
<feature type="domain" description="HTH marR-type" evidence="1">
    <location>
        <begin position="11"/>
        <end position="148"/>
    </location>
</feature>
<dbReference type="InterPro" id="IPR039422">
    <property type="entry name" value="MarR/SlyA-like"/>
</dbReference>
<dbReference type="Pfam" id="PF12802">
    <property type="entry name" value="MarR_2"/>
    <property type="match status" value="1"/>
</dbReference>
<evidence type="ECO:0000313" key="2">
    <source>
        <dbReference type="EMBL" id="NKC32826.1"/>
    </source>
</evidence>
<reference evidence="2 3" key="1">
    <citation type="submission" date="2020-03" db="EMBL/GenBank/DDBJ databases">
        <title>Roseomonas selenitidurans sp. nov. isolated from urban soil.</title>
        <authorList>
            <person name="Liu H."/>
        </authorList>
    </citation>
    <scope>NUCLEOTIDE SEQUENCE [LARGE SCALE GENOMIC DNA]</scope>
    <source>
        <strain evidence="2 3">BU-1</strain>
    </source>
</reference>
<evidence type="ECO:0000313" key="3">
    <source>
        <dbReference type="Proteomes" id="UP000787635"/>
    </source>
</evidence>
<proteinExistence type="predicted"/>
<dbReference type="SUPFAM" id="SSF46785">
    <property type="entry name" value="Winged helix' DNA-binding domain"/>
    <property type="match status" value="1"/>
</dbReference>
<dbReference type="PANTHER" id="PTHR33164">
    <property type="entry name" value="TRANSCRIPTIONAL REGULATOR, MARR FAMILY"/>
    <property type="match status" value="1"/>
</dbReference>
<evidence type="ECO:0000259" key="1">
    <source>
        <dbReference type="PROSITE" id="PS50995"/>
    </source>
</evidence>
<dbReference type="PROSITE" id="PS50995">
    <property type="entry name" value="HTH_MARR_2"/>
    <property type="match status" value="1"/>
</dbReference>
<dbReference type="SMART" id="SM00347">
    <property type="entry name" value="HTH_MARR"/>
    <property type="match status" value="1"/>
</dbReference>
<dbReference type="InterPro" id="IPR036388">
    <property type="entry name" value="WH-like_DNA-bd_sf"/>
</dbReference>
<dbReference type="InterPro" id="IPR036390">
    <property type="entry name" value="WH_DNA-bd_sf"/>
</dbReference>
<dbReference type="Proteomes" id="UP000787635">
    <property type="component" value="Unassembled WGS sequence"/>
</dbReference>
<gene>
    <name evidence="2" type="ORF">HEQ75_18320</name>
</gene>
<sequence>MDTTPTPEAWISDIAVEVFRLNGRLLAAGDRVVAPLGLTSARWQVLGAVALAPHPGPTAHVARAMGLTRQNVRRIVQELVAEGLLELAPNPNHRRAPLVQLTAPGQAAYAAASAAWAPRAAALAEAVDPALLASTLATLRLLRDRLQEPEEAEPA</sequence>
<dbReference type="RefSeq" id="WP_168033348.1">
    <property type="nucleotide sequence ID" value="NZ_JAAVNE010000032.1"/>
</dbReference>
<comment type="caution">
    <text evidence="2">The sequence shown here is derived from an EMBL/GenBank/DDBJ whole genome shotgun (WGS) entry which is preliminary data.</text>
</comment>